<evidence type="ECO:0000313" key="1">
    <source>
        <dbReference type="EMBL" id="MPN26869.1"/>
    </source>
</evidence>
<sequence length="92" mass="10806">MRARAVCAFTMQDNIELARLRHHRPAAYGHLALRYARPQMKPEYALNRRVFKRSLFDHARCTANGLLGRLEKQHDIVFECFAVSVHERSEQQ</sequence>
<organism evidence="1">
    <name type="scientific">bioreactor metagenome</name>
    <dbReference type="NCBI Taxonomy" id="1076179"/>
    <lineage>
        <taxon>unclassified sequences</taxon>
        <taxon>metagenomes</taxon>
        <taxon>ecological metagenomes</taxon>
    </lineage>
</organism>
<accession>A0A645GLX3</accession>
<dbReference type="AlphaFoldDB" id="A0A645GLX3"/>
<reference evidence="1" key="1">
    <citation type="submission" date="2019-08" db="EMBL/GenBank/DDBJ databases">
        <authorList>
            <person name="Kucharzyk K."/>
            <person name="Murdoch R.W."/>
            <person name="Higgins S."/>
            <person name="Loffler F."/>
        </authorList>
    </citation>
    <scope>NUCLEOTIDE SEQUENCE</scope>
</reference>
<proteinExistence type="predicted"/>
<gene>
    <name evidence="1" type="ORF">SDC9_174295</name>
</gene>
<dbReference type="EMBL" id="VSSQ01076555">
    <property type="protein sequence ID" value="MPN26869.1"/>
    <property type="molecule type" value="Genomic_DNA"/>
</dbReference>
<name>A0A645GLX3_9ZZZZ</name>
<comment type="caution">
    <text evidence="1">The sequence shown here is derived from an EMBL/GenBank/DDBJ whole genome shotgun (WGS) entry which is preliminary data.</text>
</comment>
<protein>
    <submittedName>
        <fullName evidence="1">Uncharacterized protein</fullName>
    </submittedName>
</protein>